<dbReference type="Gene3D" id="2.30.29.110">
    <property type="match status" value="1"/>
</dbReference>
<dbReference type="InterPro" id="IPR046985">
    <property type="entry name" value="IP5"/>
</dbReference>
<reference evidence="3 4" key="1">
    <citation type="submission" date="2024-05" db="EMBL/GenBank/DDBJ databases">
        <title>A draft genome resource for the thread blight pathogen Marasmius tenuissimus strain MS-2.</title>
        <authorList>
            <person name="Yulfo-Soto G.E."/>
            <person name="Baruah I.K."/>
            <person name="Amoako-Attah I."/>
            <person name="Bukari Y."/>
            <person name="Meinhardt L.W."/>
            <person name="Bailey B.A."/>
            <person name="Cohen S.P."/>
        </authorList>
    </citation>
    <scope>NUCLEOTIDE SEQUENCE [LARGE SCALE GENOMIC DNA]</scope>
    <source>
        <strain evidence="3 4">MS-2</strain>
    </source>
</reference>
<evidence type="ECO:0000313" key="3">
    <source>
        <dbReference type="EMBL" id="KAL0071307.1"/>
    </source>
</evidence>
<dbReference type="InterPro" id="IPR036691">
    <property type="entry name" value="Endo/exonu/phosph_ase_sf"/>
</dbReference>
<gene>
    <name evidence="3" type="ORF">AAF712_001873</name>
</gene>
<dbReference type="SUPFAM" id="SSF56219">
    <property type="entry name" value="DNase I-like"/>
    <property type="match status" value="1"/>
</dbReference>
<feature type="region of interest" description="Disordered" evidence="1">
    <location>
        <begin position="291"/>
        <end position="317"/>
    </location>
</feature>
<feature type="compositionally biased region" description="Polar residues" evidence="1">
    <location>
        <begin position="454"/>
        <end position="471"/>
    </location>
</feature>
<dbReference type="SMART" id="SM00128">
    <property type="entry name" value="IPPc"/>
    <property type="match status" value="1"/>
</dbReference>
<keyword evidence="4" id="KW-1185">Reference proteome</keyword>
<dbReference type="PANTHER" id="PTHR11200">
    <property type="entry name" value="INOSITOL 5-PHOSPHATASE"/>
    <property type="match status" value="1"/>
</dbReference>
<feature type="compositionally biased region" description="Basic and acidic residues" evidence="1">
    <location>
        <begin position="295"/>
        <end position="308"/>
    </location>
</feature>
<organism evidence="3 4">
    <name type="scientific">Marasmius tenuissimus</name>
    <dbReference type="NCBI Taxonomy" id="585030"/>
    <lineage>
        <taxon>Eukaryota</taxon>
        <taxon>Fungi</taxon>
        <taxon>Dikarya</taxon>
        <taxon>Basidiomycota</taxon>
        <taxon>Agaricomycotina</taxon>
        <taxon>Agaricomycetes</taxon>
        <taxon>Agaricomycetidae</taxon>
        <taxon>Agaricales</taxon>
        <taxon>Marasmiineae</taxon>
        <taxon>Marasmiaceae</taxon>
        <taxon>Marasmius</taxon>
    </lineage>
</organism>
<dbReference type="Proteomes" id="UP001437256">
    <property type="component" value="Unassembled WGS sequence"/>
</dbReference>
<sequence>MAELHAALKVILRDSDEILSLIEAYHIPDNPKTTDGGDESPSNPGPELEGAAGAARNKRILAVVVHRSDVNGTEEGSLFVLKAKYPSNGYPGELDIRHVFPICGDFTISMAQMKHQSTGSGLKLTINPGLDTNHTLSFFARDLQGLRTILAECKRLKEASEKFEDPISPTQTFSWLATYTSRSIHIPTLSTIPPDLRLESFPLHARLSPASAGAPGDDADDILYIREEWVRTRARNASRKRHARLKVRIGTFNVNGKMPSQDLTTWVRGATSSGGNREAVLPPVKELSPLSLGEINKDPLDKAGEKRPPSPSIRSTFTDYSATLNDASSERKFGNIEPTMTIDPEHPDDPDILVFGFQELDLSTEALIYSTRTTREEAWCTAIFSALGDKAAYYEKLASKQLVGMLIVIIVKSSLRTCFSNVITSSAGIGLMGIMGNKGGTAIRLTFTPPPSDRLQQNSSKDVDGSSSEGGPTTKDKSHSNDSDTSAIRKARYSSEYDDIKQPGPTTLTFVCSHLAAFDEMVDKRNSDYQDLAKRLVFLETPDVVGSAGTNTSGPGAVSPPRAANVSGGSGISTDSGRSNINGVPVRRATIQVEPPANAPPGPSGPTTVLERYNVFESDVFFLTLVLQGDLPDSDVRTILGAEHWDSKFNALLKHDQV</sequence>
<feature type="domain" description="Inositol polyphosphate-related phosphatase" evidence="2">
    <location>
        <begin position="315"/>
        <end position="559"/>
    </location>
</feature>
<feature type="region of interest" description="Disordered" evidence="1">
    <location>
        <begin position="443"/>
        <end position="488"/>
    </location>
</feature>
<dbReference type="Gene3D" id="3.60.10.10">
    <property type="entry name" value="Endonuclease/exonuclease/phosphatase"/>
    <property type="match status" value="1"/>
</dbReference>
<accession>A0ABR3AFF3</accession>
<proteinExistence type="predicted"/>
<feature type="region of interest" description="Disordered" evidence="1">
    <location>
        <begin position="546"/>
        <end position="581"/>
    </location>
</feature>
<comment type="caution">
    <text evidence="3">The sequence shown here is derived from an EMBL/GenBank/DDBJ whole genome shotgun (WGS) entry which is preliminary data.</text>
</comment>
<dbReference type="InterPro" id="IPR000300">
    <property type="entry name" value="IPPc"/>
</dbReference>
<evidence type="ECO:0000313" key="4">
    <source>
        <dbReference type="Proteomes" id="UP001437256"/>
    </source>
</evidence>
<dbReference type="EMBL" id="JBBXMP010000004">
    <property type="protein sequence ID" value="KAL0071307.1"/>
    <property type="molecule type" value="Genomic_DNA"/>
</dbReference>
<name>A0ABR3AFF3_9AGAR</name>
<evidence type="ECO:0000259" key="2">
    <source>
        <dbReference type="SMART" id="SM00128"/>
    </source>
</evidence>
<feature type="region of interest" description="Disordered" evidence="1">
    <location>
        <begin position="29"/>
        <end position="53"/>
    </location>
</feature>
<feature type="compositionally biased region" description="Polar residues" evidence="1">
    <location>
        <begin position="572"/>
        <end position="581"/>
    </location>
</feature>
<protein>
    <recommendedName>
        <fullName evidence="2">Inositol polyphosphate-related phosphatase domain-containing protein</fullName>
    </recommendedName>
</protein>
<dbReference type="Pfam" id="PF22669">
    <property type="entry name" value="Exo_endo_phos2"/>
    <property type="match status" value="1"/>
</dbReference>
<dbReference type="PANTHER" id="PTHR11200:SF300">
    <property type="entry name" value="TYPE II INOSITOL 1,4,5-TRISPHOSPHATE 5-PHOSPHATASE"/>
    <property type="match status" value="1"/>
</dbReference>
<evidence type="ECO:0000256" key="1">
    <source>
        <dbReference type="SAM" id="MobiDB-lite"/>
    </source>
</evidence>